<keyword evidence="1" id="KW-0732">Signal</keyword>
<evidence type="ECO:0000313" key="2">
    <source>
        <dbReference type="EMBL" id="KAB2824766.1"/>
    </source>
</evidence>
<name>A0A6N6RT05_9GAMM</name>
<gene>
    <name evidence="2" type="ORF">F8B77_09255</name>
</gene>
<sequence length="78" mass="8978">MNKSRFTLLVLPLLFSSTLPAKEFDFSSYFSIQDNKTVFDIGSVSKHMTAYLTKEIVIDNENEWGFPSLLSELDIRIK</sequence>
<feature type="signal peptide" evidence="1">
    <location>
        <begin position="1"/>
        <end position="21"/>
    </location>
</feature>
<dbReference type="AlphaFoldDB" id="A0A6N6RT05"/>
<dbReference type="EMBL" id="WBVP01000008">
    <property type="protein sequence ID" value="KAB2824766.1"/>
    <property type="molecule type" value="Genomic_DNA"/>
</dbReference>
<dbReference type="Proteomes" id="UP000434870">
    <property type="component" value="Unassembled WGS sequence"/>
</dbReference>
<feature type="chain" id="PRO_5026741781" description="Beta-lactamase" evidence="1">
    <location>
        <begin position="22"/>
        <end position="78"/>
    </location>
</feature>
<evidence type="ECO:0000313" key="3">
    <source>
        <dbReference type="Proteomes" id="UP000434870"/>
    </source>
</evidence>
<protein>
    <recommendedName>
        <fullName evidence="4">Beta-lactamase</fullName>
    </recommendedName>
</protein>
<evidence type="ECO:0008006" key="4">
    <source>
        <dbReference type="Google" id="ProtNLM"/>
    </source>
</evidence>
<organism evidence="2 3">
    <name type="scientific">Aliivibrio finisterrensis</name>
    <dbReference type="NCBI Taxonomy" id="511998"/>
    <lineage>
        <taxon>Bacteria</taxon>
        <taxon>Pseudomonadati</taxon>
        <taxon>Pseudomonadota</taxon>
        <taxon>Gammaproteobacteria</taxon>
        <taxon>Vibrionales</taxon>
        <taxon>Vibrionaceae</taxon>
        <taxon>Aliivibrio</taxon>
    </lineage>
</organism>
<reference evidence="2 3" key="1">
    <citation type="submission" date="2019-09" db="EMBL/GenBank/DDBJ databases">
        <title>Genome of Aliivibrio finisterrensis LMG 23869 (type strain).</title>
        <authorList>
            <person name="Bowman J.P."/>
        </authorList>
    </citation>
    <scope>NUCLEOTIDE SEQUENCE [LARGE SCALE GENOMIC DNA]</scope>
    <source>
        <strain evidence="2 3">LMG 23869</strain>
    </source>
</reference>
<proteinExistence type="predicted"/>
<accession>A0A6N6RT05</accession>
<dbReference type="RefSeq" id="WP_151655110.1">
    <property type="nucleotide sequence ID" value="NZ_WBVP01000008.1"/>
</dbReference>
<evidence type="ECO:0000256" key="1">
    <source>
        <dbReference type="SAM" id="SignalP"/>
    </source>
</evidence>
<comment type="caution">
    <text evidence="2">The sequence shown here is derived from an EMBL/GenBank/DDBJ whole genome shotgun (WGS) entry which is preliminary data.</text>
</comment>